<dbReference type="Pfam" id="PF00535">
    <property type="entry name" value="Glycos_transf_2"/>
    <property type="match status" value="1"/>
</dbReference>
<keyword evidence="2" id="KW-0808">Transferase</keyword>
<gene>
    <name evidence="2" type="ORF">UX20_C0002G0019</name>
</gene>
<accession>A0A0G1N1Q3</accession>
<dbReference type="STRING" id="1619050.UX20_C0002G0019"/>
<dbReference type="GO" id="GO:0016740">
    <property type="term" value="F:transferase activity"/>
    <property type="evidence" value="ECO:0007669"/>
    <property type="project" value="UniProtKB-KW"/>
</dbReference>
<comment type="caution">
    <text evidence="2">The sequence shown here is derived from an EMBL/GenBank/DDBJ whole genome shotgun (WGS) entry which is preliminary data.</text>
</comment>
<dbReference type="EMBL" id="LCLH01000002">
    <property type="protein sequence ID" value="KKU14282.1"/>
    <property type="molecule type" value="Genomic_DNA"/>
</dbReference>
<dbReference type="InterPro" id="IPR001173">
    <property type="entry name" value="Glyco_trans_2-like"/>
</dbReference>
<organism evidence="2 3">
    <name type="scientific">Candidatus Magasanikbacteria bacterium GW2011_GWC2_45_8</name>
    <dbReference type="NCBI Taxonomy" id="1619050"/>
    <lineage>
        <taxon>Bacteria</taxon>
        <taxon>Candidatus Magasanikiibacteriota</taxon>
    </lineage>
</organism>
<reference evidence="2 3" key="1">
    <citation type="journal article" date="2015" name="Nature">
        <title>rRNA introns, odd ribosomes, and small enigmatic genomes across a large radiation of phyla.</title>
        <authorList>
            <person name="Brown C.T."/>
            <person name="Hug L.A."/>
            <person name="Thomas B.C."/>
            <person name="Sharon I."/>
            <person name="Castelle C.J."/>
            <person name="Singh A."/>
            <person name="Wilkins M.J."/>
            <person name="Williams K.H."/>
            <person name="Banfield J.F."/>
        </authorList>
    </citation>
    <scope>NUCLEOTIDE SEQUENCE [LARGE SCALE GENOMIC DNA]</scope>
</reference>
<feature type="domain" description="Glycosyltransferase 2-like" evidence="1">
    <location>
        <begin position="6"/>
        <end position="138"/>
    </location>
</feature>
<name>A0A0G1N1Q3_9BACT</name>
<evidence type="ECO:0000259" key="1">
    <source>
        <dbReference type="Pfam" id="PF00535"/>
    </source>
</evidence>
<dbReference type="Gene3D" id="3.90.550.10">
    <property type="entry name" value="Spore Coat Polysaccharide Biosynthesis Protein SpsA, Chain A"/>
    <property type="match status" value="1"/>
</dbReference>
<dbReference type="AlphaFoldDB" id="A0A0G1N1Q3"/>
<dbReference type="CDD" id="cd04186">
    <property type="entry name" value="GT_2_like_c"/>
    <property type="match status" value="1"/>
</dbReference>
<proteinExistence type="predicted"/>
<dbReference type="PANTHER" id="PTHR43179:SF7">
    <property type="entry name" value="RHAMNOSYLTRANSFERASE WBBL"/>
    <property type="match status" value="1"/>
</dbReference>
<dbReference type="Proteomes" id="UP000034911">
    <property type="component" value="Unassembled WGS sequence"/>
</dbReference>
<sequence>MPHDISIVIVNYLMKEDIERCLHTLKEDLRGSTLDVKVVVVDNTPQDGCGLMLKKEYPSAVYLPQPSNLGFGRAINIGIKAAAARYFFVFNPDTRFLPDTHTMENLHSFMEEHPKIGMIGPKLLNEDGTLQYSCYRFHQFWMPLLRRSSLGAHRRFRRAVDRFLMKDFDHASMRPVDWIMGSAMFVRASMMEEVGLMDERYFMYFEDADWCRRFWAAHFPVYYVPSIVIVHRHGRGSAKESGLFRSILKNKLTRTHIKSWLKYMWKWRMLKV</sequence>
<evidence type="ECO:0000313" key="3">
    <source>
        <dbReference type="Proteomes" id="UP000034911"/>
    </source>
</evidence>
<dbReference type="SUPFAM" id="SSF53448">
    <property type="entry name" value="Nucleotide-diphospho-sugar transferases"/>
    <property type="match status" value="1"/>
</dbReference>
<dbReference type="PANTHER" id="PTHR43179">
    <property type="entry name" value="RHAMNOSYLTRANSFERASE WBBL"/>
    <property type="match status" value="1"/>
</dbReference>
<protein>
    <submittedName>
        <fullName evidence="2">Glycosyltransferase, group 1 family protein</fullName>
    </submittedName>
</protein>
<evidence type="ECO:0000313" key="2">
    <source>
        <dbReference type="EMBL" id="KKU14282.1"/>
    </source>
</evidence>
<dbReference type="InterPro" id="IPR029044">
    <property type="entry name" value="Nucleotide-diphossugar_trans"/>
</dbReference>